<evidence type="ECO:0000313" key="2">
    <source>
        <dbReference type="Proteomes" id="UP000265520"/>
    </source>
</evidence>
<reference evidence="1 2" key="1">
    <citation type="journal article" date="2018" name="Front. Plant Sci.">
        <title>Red Clover (Trifolium pratense) and Zigzag Clover (T. medium) - A Picture of Genomic Similarities and Differences.</title>
        <authorList>
            <person name="Dluhosova J."/>
            <person name="Istvanek J."/>
            <person name="Nedelnik J."/>
            <person name="Repkova J."/>
        </authorList>
    </citation>
    <scope>NUCLEOTIDE SEQUENCE [LARGE SCALE GENOMIC DNA]</scope>
    <source>
        <strain evidence="2">cv. 10/8</strain>
        <tissue evidence="1">Leaf</tissue>
    </source>
</reference>
<proteinExistence type="predicted"/>
<dbReference type="EMBL" id="LXQA010150680">
    <property type="protein sequence ID" value="MCI25994.1"/>
    <property type="molecule type" value="Genomic_DNA"/>
</dbReference>
<feature type="non-terminal residue" evidence="1">
    <location>
        <position position="1"/>
    </location>
</feature>
<keyword evidence="2" id="KW-1185">Reference proteome</keyword>
<name>A0A392QQ80_9FABA</name>
<organism evidence="1 2">
    <name type="scientific">Trifolium medium</name>
    <dbReference type="NCBI Taxonomy" id="97028"/>
    <lineage>
        <taxon>Eukaryota</taxon>
        <taxon>Viridiplantae</taxon>
        <taxon>Streptophyta</taxon>
        <taxon>Embryophyta</taxon>
        <taxon>Tracheophyta</taxon>
        <taxon>Spermatophyta</taxon>
        <taxon>Magnoliopsida</taxon>
        <taxon>eudicotyledons</taxon>
        <taxon>Gunneridae</taxon>
        <taxon>Pentapetalae</taxon>
        <taxon>rosids</taxon>
        <taxon>fabids</taxon>
        <taxon>Fabales</taxon>
        <taxon>Fabaceae</taxon>
        <taxon>Papilionoideae</taxon>
        <taxon>50 kb inversion clade</taxon>
        <taxon>NPAAA clade</taxon>
        <taxon>Hologalegina</taxon>
        <taxon>IRL clade</taxon>
        <taxon>Trifolieae</taxon>
        <taxon>Trifolium</taxon>
    </lineage>
</organism>
<feature type="non-terminal residue" evidence="1">
    <location>
        <position position="63"/>
    </location>
</feature>
<accession>A0A392QQ80</accession>
<dbReference type="AlphaFoldDB" id="A0A392QQ80"/>
<sequence>VKGNRIAITIPEDDYEAGIDDCKHCLHGRVFWPKGATPLSVVALRALLALMWKSIGRWGITSL</sequence>
<evidence type="ECO:0000313" key="1">
    <source>
        <dbReference type="EMBL" id="MCI25994.1"/>
    </source>
</evidence>
<dbReference type="Proteomes" id="UP000265520">
    <property type="component" value="Unassembled WGS sequence"/>
</dbReference>
<protein>
    <submittedName>
        <fullName evidence="1">F-box family protein</fullName>
    </submittedName>
</protein>
<comment type="caution">
    <text evidence="1">The sequence shown here is derived from an EMBL/GenBank/DDBJ whole genome shotgun (WGS) entry which is preliminary data.</text>
</comment>